<evidence type="ECO:0000313" key="3">
    <source>
        <dbReference type="Proteomes" id="UP000254737"/>
    </source>
</evidence>
<feature type="signal peptide" evidence="1">
    <location>
        <begin position="1"/>
        <end position="20"/>
    </location>
</feature>
<dbReference type="RefSeq" id="WP_115000335.1">
    <property type="nucleotide sequence ID" value="NZ_UFXS01000001.1"/>
</dbReference>
<evidence type="ECO:0000256" key="1">
    <source>
        <dbReference type="SAM" id="SignalP"/>
    </source>
</evidence>
<evidence type="ECO:0000313" key="2">
    <source>
        <dbReference type="EMBL" id="STD56054.1"/>
    </source>
</evidence>
<keyword evidence="1" id="KW-0732">Signal</keyword>
<reference evidence="2 3" key="1">
    <citation type="submission" date="2018-06" db="EMBL/GenBank/DDBJ databases">
        <authorList>
            <consortium name="Pathogen Informatics"/>
            <person name="Doyle S."/>
        </authorList>
    </citation>
    <scope>NUCLEOTIDE SEQUENCE [LARGE SCALE GENOMIC DNA]</scope>
    <source>
        <strain evidence="2 3">NCTC13456</strain>
    </source>
</reference>
<dbReference type="Proteomes" id="UP000254737">
    <property type="component" value="Unassembled WGS sequence"/>
</dbReference>
<name>A0A376G6U2_9FLAO</name>
<dbReference type="AlphaFoldDB" id="A0A376G6U2"/>
<feature type="chain" id="PRO_5016878488" evidence="1">
    <location>
        <begin position="21"/>
        <end position="194"/>
    </location>
</feature>
<protein>
    <submittedName>
        <fullName evidence="2">Uncharacterized protein</fullName>
    </submittedName>
</protein>
<organism evidence="2 3">
    <name type="scientific">Empedobacter falsenii</name>
    <dbReference type="NCBI Taxonomy" id="343874"/>
    <lineage>
        <taxon>Bacteria</taxon>
        <taxon>Pseudomonadati</taxon>
        <taxon>Bacteroidota</taxon>
        <taxon>Flavobacteriia</taxon>
        <taxon>Flavobacteriales</taxon>
        <taxon>Weeksellaceae</taxon>
        <taxon>Empedobacter</taxon>
    </lineage>
</organism>
<gene>
    <name evidence="2" type="ORF">NCTC13456_02034</name>
</gene>
<dbReference type="EMBL" id="UFXS01000001">
    <property type="protein sequence ID" value="STD56054.1"/>
    <property type="molecule type" value="Genomic_DNA"/>
</dbReference>
<proteinExistence type="predicted"/>
<accession>A0A376G6U2</accession>
<sequence>MKKKFTFSLFLAGFLNFAFAQVGVNSNTPTESLDVNGTIRVHNLPIKSSTSHNPVVNSENYNVIGKTTKGNLVPNKNVANFTADDNSSAMFVIKRYKISDYPSNGAGFDTQMSSDKWEAFLSNVGFSFSEIRAIHNIFNEYHLHSWQLRTNPTLKRWVIWGDINGVNENSNFVDILFIRKSVVAAENREDFYPF</sequence>